<dbReference type="InterPro" id="IPR054767">
    <property type="entry name" value="Cas10-Cmr2_palm2"/>
</dbReference>
<dbReference type="InterPro" id="IPR048693">
    <property type="entry name" value="Cmr2-like_C"/>
</dbReference>
<dbReference type="InterPro" id="IPR038242">
    <property type="entry name" value="Cmr2_N"/>
</dbReference>
<keyword evidence="1" id="KW-0547">Nucleotide-binding</keyword>
<dbReference type="Proteomes" id="UP000324354">
    <property type="component" value="Chromosome"/>
</dbReference>
<dbReference type="InterPro" id="IPR052117">
    <property type="entry name" value="Cas10/Csm1_subtype-III-A"/>
</dbReference>
<evidence type="ECO:0000256" key="1">
    <source>
        <dbReference type="ARBA" id="ARBA00022741"/>
    </source>
</evidence>
<sequence length="871" mass="100984">MVNIKEKLFVYLHDPPDKALKIENHEERSKKILSSGNIQYSRTDKVKQADALSSKTQRFIIRTKENKEPVIDFLGRSSGKYFHVGYPVFIHPISTEIKRYETLEKYIDLGRSNRGERFVNEFLERVSKLEGDVLKEVFEDASNKFKGEESKQWAYIWQFYPVKLKEGVKEFAKSELKLKEEEAEKFAEEFVNLPADTRFPDHAIWTHLDLTSALSVKDPTLLRIKIVPVQPFIANSRKQLDLWASSHLLSMLMYKALEVIVDKFGPEHVIYPSLRDQPFFLKFYLGENIGDEILVANLPNKALAIVSGKEAEKIEEEIKKRIRDFLLQLYREAVDWAVENGVVKVDRSEKDSMLKEAYLKIVREYFTVSITWVSLSEKEDIYQVTENAGLSDEDVKKWLKFAEKKENSRVLERIAIYPLLVKILDSLGERKVTEERFEKSEQLKGWKCHVCGENLAIFGDMYDHDNLKSLWLDEEPLCPMCLIKRYYPVWIRSKTGQKIRFESVVDVALLYKNWRKIFDEKYGKDLVSKAREVSEDFVKDNMLVDSDLYYSSTWESGLSKKLKNKKEIDEEKVKEVVDFLNAAYKEIGNPPKYYAILVMDGDDMGKVISGEVLGEISTRIHPNIRDYVEIPEAKYYSTPQVHVAISQALANFSIREVRSVVKDEGLLIYAGGDDVLAILPVDKALEVAYKIRKEFGKSFENGSLLPGWKLSAGILIVHYKHPLYDALEKARDLLNNKAKNVPGKDTLAIGLLKRSGSYYISLVGWELIRVFYNSELRKKLLEEKGGVGKRFIYHVLREVDTWPKVGIDEMLKFEVIRHIRGRNKEETKELREKIYGEIKDLLEHVRGNNEVEKVRGLFTFLKIITDAEVFP</sequence>
<proteinExistence type="predicted"/>
<reference evidence="4 5" key="1">
    <citation type="submission" date="2017-08" db="EMBL/GenBank/DDBJ databases">
        <title>Resequencing and Reannotation of the genome of Pyrococcus furiosus type strain DSM3638.</title>
        <authorList>
            <person name="Reichelt R.M."/>
            <person name="Bunk B."/>
        </authorList>
    </citation>
    <scope>NUCLEOTIDE SEQUENCE [LARGE SCALE GENOMIC DNA]</scope>
    <source>
        <strain evidence="4 5">DSM 3638</strain>
    </source>
</reference>
<dbReference type="InterPro" id="IPR000160">
    <property type="entry name" value="GGDEF_dom"/>
</dbReference>
<dbReference type="AlphaFoldDB" id="A0A5C0XSF9"/>
<protein>
    <submittedName>
        <fullName evidence="4">Type III-B CRISPR-associated protein Cas10/Cmr2</fullName>
    </submittedName>
</protein>
<dbReference type="Pfam" id="PF20823">
    <property type="entry name" value="Cmr2_Zn-bd"/>
    <property type="match status" value="1"/>
</dbReference>
<dbReference type="Pfam" id="PF20824">
    <property type="entry name" value="Cmr2_hel_dom2"/>
    <property type="match status" value="1"/>
</dbReference>
<dbReference type="PANTHER" id="PTHR36528:SF1">
    <property type="entry name" value="CRISPR SYSTEM SINGLE-STRAND-SPECIFIC DEOXYRIBONUCLEASE CAS10_CSM1 (SUBTYPE III-A)"/>
    <property type="match status" value="1"/>
</dbReference>
<dbReference type="OrthoDB" id="148218at2157"/>
<dbReference type="KEGG" id="pfu:PF1129"/>
<evidence type="ECO:0000259" key="3">
    <source>
        <dbReference type="PROSITE" id="PS50887"/>
    </source>
</evidence>
<dbReference type="Pfam" id="PF22335">
    <property type="entry name" value="Cas10-Cmr2_palm2"/>
    <property type="match status" value="1"/>
</dbReference>
<dbReference type="Gene3D" id="3.30.70.270">
    <property type="match status" value="1"/>
</dbReference>
<evidence type="ECO:0000256" key="2">
    <source>
        <dbReference type="ARBA" id="ARBA00023118"/>
    </source>
</evidence>
<dbReference type="Gene3D" id="1.10.10.1720">
    <property type="entry name" value="CRISPR-Cas system, Cmr2 subunit, D2 domain, helical bundle"/>
    <property type="match status" value="1"/>
</dbReference>
<dbReference type="EMBL" id="CP023154">
    <property type="protein sequence ID" value="QEK78784.1"/>
    <property type="molecule type" value="Genomic_DNA"/>
</dbReference>
<dbReference type="GeneID" id="41712938"/>
<dbReference type="InterPro" id="IPR024615">
    <property type="entry name" value="CRISPR-assoc_Cmr2_N"/>
</dbReference>
<organism evidence="4 5">
    <name type="scientific">Pyrococcus furiosus (strain ATCC 43587 / DSM 3638 / JCM 8422 / Vc1)</name>
    <dbReference type="NCBI Taxonomy" id="186497"/>
    <lineage>
        <taxon>Archaea</taxon>
        <taxon>Methanobacteriati</taxon>
        <taxon>Methanobacteriota</taxon>
        <taxon>Thermococci</taxon>
        <taxon>Thermococcales</taxon>
        <taxon>Thermococcaceae</taxon>
        <taxon>Pyrococcus</taxon>
    </lineage>
</organism>
<name>A0A5C0XSF9_PYRFU</name>
<dbReference type="PANTHER" id="PTHR36528">
    <property type="entry name" value="CRISPR SYSTEM SINGLE-STRAND-SPECIFIC DEOXYRIBONUCLEASE CAS10/CSM1 (SUBTYPE III-A)"/>
    <property type="match status" value="1"/>
</dbReference>
<feature type="domain" description="GGDEF" evidence="3">
    <location>
        <begin position="592"/>
        <end position="752"/>
    </location>
</feature>
<dbReference type="Pfam" id="PF20822">
    <property type="entry name" value="Cmr2_hel_dom1"/>
    <property type="match status" value="1"/>
</dbReference>
<evidence type="ECO:0000313" key="4">
    <source>
        <dbReference type="EMBL" id="QEK78784.1"/>
    </source>
</evidence>
<keyword evidence="2" id="KW-0051">Antiviral defense</keyword>
<dbReference type="PROSITE" id="PS50887">
    <property type="entry name" value="GGDEF"/>
    <property type="match status" value="1"/>
</dbReference>
<dbReference type="Gene3D" id="3.30.70.2220">
    <property type="entry name" value="CRISPR-Cas system, Cmr2 subunit, D1 domain, cysteine cluster"/>
    <property type="match status" value="1"/>
</dbReference>
<accession>A0A5C0XSF9</accession>
<dbReference type="RefSeq" id="WP_011012269.1">
    <property type="nucleotide sequence ID" value="NC_003413.1"/>
</dbReference>
<dbReference type="GO" id="GO:0000166">
    <property type="term" value="F:nucleotide binding"/>
    <property type="evidence" value="ECO:0007669"/>
    <property type="project" value="UniProtKB-KW"/>
</dbReference>
<dbReference type="NCBIfam" id="TIGR02577">
    <property type="entry name" value="cas_TM1794_Cmr2"/>
    <property type="match status" value="1"/>
</dbReference>
<dbReference type="InterPro" id="IPR048694">
    <property type="entry name" value="Cmr2_hel_dom1"/>
</dbReference>
<dbReference type="Gene3D" id="1.20.120.1260">
    <property type="entry name" value="CRISPR-Cas system, Cmr2 subunit, D4 domain, six-helix bundle"/>
    <property type="match status" value="1"/>
</dbReference>
<dbReference type="InterPro" id="IPR013407">
    <property type="entry name" value="CRISPR-assoc_prot_Cmr2"/>
</dbReference>
<dbReference type="CDD" id="cd09679">
    <property type="entry name" value="Cas10_III"/>
    <property type="match status" value="1"/>
</dbReference>
<dbReference type="InterPro" id="IPR043128">
    <property type="entry name" value="Rev_trsase/Diguanyl_cyclase"/>
</dbReference>
<evidence type="ECO:0000313" key="5">
    <source>
        <dbReference type="Proteomes" id="UP000324354"/>
    </source>
</evidence>
<dbReference type="Pfam" id="PF12469">
    <property type="entry name" value="Cmr2_N"/>
    <property type="match status" value="1"/>
</dbReference>
<gene>
    <name evidence="4" type="primary">cas10</name>
    <name evidence="4" type="ORF">PFDSM3638_05660</name>
</gene>
<dbReference type="InterPro" id="IPR048690">
    <property type="entry name" value="Cmr2_Zn-bd"/>
</dbReference>
<dbReference type="GO" id="GO:0051607">
    <property type="term" value="P:defense response to virus"/>
    <property type="evidence" value="ECO:0007669"/>
    <property type="project" value="UniProtKB-KW"/>
</dbReference>
<dbReference type="GeneID" id="13301733"/>
<dbReference type="SMR" id="A0A5C0XSF9"/>